<dbReference type="InterPro" id="IPR051604">
    <property type="entry name" value="Ergot_Alk_Oxidoreductase"/>
</dbReference>
<dbReference type="InterPro" id="IPR016040">
    <property type="entry name" value="NAD(P)-bd_dom"/>
</dbReference>
<dbReference type="Gene3D" id="3.40.50.720">
    <property type="entry name" value="NAD(P)-binding Rossmann-like Domain"/>
    <property type="match status" value="1"/>
</dbReference>
<dbReference type="EMBL" id="CP074133">
    <property type="protein sequence ID" value="QUX23474.1"/>
    <property type="molecule type" value="Genomic_DNA"/>
</dbReference>
<dbReference type="PANTHER" id="PTHR43162:SF1">
    <property type="entry name" value="PRESTALK A DIFFERENTIATION PROTEIN A"/>
    <property type="match status" value="1"/>
</dbReference>
<organism evidence="2 3">
    <name type="scientific">Nocardiopsis changdeensis</name>
    <dbReference type="NCBI Taxonomy" id="2831969"/>
    <lineage>
        <taxon>Bacteria</taxon>
        <taxon>Bacillati</taxon>
        <taxon>Actinomycetota</taxon>
        <taxon>Actinomycetes</taxon>
        <taxon>Streptosporangiales</taxon>
        <taxon>Nocardiopsidaceae</taxon>
        <taxon>Nocardiopsis</taxon>
    </lineage>
</organism>
<dbReference type="SUPFAM" id="SSF51735">
    <property type="entry name" value="NAD(P)-binding Rossmann-fold domains"/>
    <property type="match status" value="1"/>
</dbReference>
<dbReference type="PANTHER" id="PTHR43162">
    <property type="match status" value="1"/>
</dbReference>
<protein>
    <submittedName>
        <fullName evidence="2">NAD(P)H-binding protein</fullName>
    </submittedName>
</protein>
<gene>
    <name evidence="2" type="ORF">KGD84_03590</name>
</gene>
<dbReference type="Gene3D" id="3.90.25.10">
    <property type="entry name" value="UDP-galactose 4-epimerase, domain 1"/>
    <property type="match status" value="1"/>
</dbReference>
<keyword evidence="3" id="KW-1185">Reference proteome</keyword>
<feature type="domain" description="NAD(P)-binding" evidence="1">
    <location>
        <begin position="6"/>
        <end position="179"/>
    </location>
</feature>
<evidence type="ECO:0000313" key="3">
    <source>
        <dbReference type="Proteomes" id="UP000676079"/>
    </source>
</evidence>
<evidence type="ECO:0000313" key="2">
    <source>
        <dbReference type="EMBL" id="QUX23474.1"/>
    </source>
</evidence>
<proteinExistence type="predicted"/>
<dbReference type="Proteomes" id="UP000676079">
    <property type="component" value="Chromosome"/>
</dbReference>
<accession>A0ABX8BQD6</accession>
<reference evidence="2 3" key="1">
    <citation type="submission" date="2021-05" db="EMBL/GenBank/DDBJ databases">
        <title>Direct Submission.</title>
        <authorList>
            <person name="Li K."/>
            <person name="Gao J."/>
        </authorList>
    </citation>
    <scope>NUCLEOTIDE SEQUENCE [LARGE SCALE GENOMIC DNA]</scope>
    <source>
        <strain evidence="2 3">Mg02</strain>
    </source>
</reference>
<dbReference type="InterPro" id="IPR036291">
    <property type="entry name" value="NAD(P)-bd_dom_sf"/>
</dbReference>
<evidence type="ECO:0000259" key="1">
    <source>
        <dbReference type="Pfam" id="PF13460"/>
    </source>
</evidence>
<dbReference type="Pfam" id="PF13460">
    <property type="entry name" value="NAD_binding_10"/>
    <property type="match status" value="1"/>
</dbReference>
<sequence>MIVVTGATGNVGRPLVRALVREGEQVTAVARRLPGADRVAGARYLSADLADPEGLAPALEGADALYLLVSGAGEGLDPDRILKAAAGAGIGRVVLQSSQAARTRPDSPSHDHLRVFEEAVRGSGLEWTVLRPGGFASNAFAWAGPVRERREVRSPFGDVGLPVVDPVDIAEVAARVLRDGAHSGRALELTGPAAVTPRERAGAIADAVGAPVRFVEQTREEARAALLEFMPEVVADGTLAILGEPSQDERRVSPDVERVLGRAPRAFAEWARDNAAAFGGPAGD</sequence>
<name>A0ABX8BQD6_9ACTN</name>
<dbReference type="RefSeq" id="WP_220564697.1">
    <property type="nucleotide sequence ID" value="NZ_CP074133.1"/>
</dbReference>